<dbReference type="AlphaFoldDB" id="A0A6V8NS32"/>
<name>A0A6V8NS32_9ACTN</name>
<evidence type="ECO:0000313" key="2">
    <source>
        <dbReference type="EMBL" id="GFP22204.1"/>
    </source>
</evidence>
<dbReference type="EMBL" id="BLRV01000261">
    <property type="protein sequence ID" value="GFP22204.1"/>
    <property type="molecule type" value="Genomic_DNA"/>
</dbReference>
<feature type="non-terminal residue" evidence="2">
    <location>
        <position position="1"/>
    </location>
</feature>
<feature type="coiled-coil region" evidence="1">
    <location>
        <begin position="158"/>
        <end position="189"/>
    </location>
</feature>
<keyword evidence="1" id="KW-0175">Coiled coil</keyword>
<reference evidence="2 3" key="1">
    <citation type="journal article" date="2020" name="Front. Microbiol.">
        <title>Single-cell genomics of novel Actinobacteria with the Wood-Ljungdahl pathway discovered in a serpentinizing system.</title>
        <authorList>
            <person name="Merino N."/>
            <person name="Kawai M."/>
            <person name="Boyd E.S."/>
            <person name="Colman D.R."/>
            <person name="McGlynn S.E."/>
            <person name="Nealson K.H."/>
            <person name="Kurokawa K."/>
            <person name="Hongoh Y."/>
        </authorList>
    </citation>
    <scope>NUCLEOTIDE SEQUENCE [LARGE SCALE GENOMIC DNA]</scope>
    <source>
        <strain evidence="2 3">S06</strain>
    </source>
</reference>
<dbReference type="Proteomes" id="UP000580051">
    <property type="component" value="Unassembled WGS sequence"/>
</dbReference>
<accession>A0A6V8NS32</accession>
<sequence>EREIAVLNTDRDNLKEYLAKLFTQREEFEAKRNELSEKLGEMNEIEAKLSVDIEGLKEELRLKNELIESVENELAEKERSVDSKRRNVFSASEELSALRNETGRMQASLEALERKEVSLIKDAEDSKKVLGEIDLLIRDVEGSLRDKNAEVIKLSEKKSVYTSEAASLREKIEHLRDELSKTKEDLASRMQSGVGFIRKPANKIDRAVSAFSPPERRLMFCNFLPGGCAIISIPVSRILFSSVRMSSALPPPKSVMKTSENFTFSASNASLSFFRSRKRSIAIAIESSFTSSISSTCLFIISAESFLYLSDFFACLSSAFICLFTSKTISFILCRFNLDASSLF</sequence>
<protein>
    <submittedName>
        <fullName evidence="2">Uncharacterized protein</fullName>
    </submittedName>
</protein>
<gene>
    <name evidence="2" type="ORF">HKBW3S06_01431</name>
</gene>
<proteinExistence type="predicted"/>
<comment type="caution">
    <text evidence="2">The sequence shown here is derived from an EMBL/GenBank/DDBJ whole genome shotgun (WGS) entry which is preliminary data.</text>
</comment>
<evidence type="ECO:0000313" key="3">
    <source>
        <dbReference type="Proteomes" id="UP000580051"/>
    </source>
</evidence>
<evidence type="ECO:0000256" key="1">
    <source>
        <dbReference type="SAM" id="Coils"/>
    </source>
</evidence>
<feature type="coiled-coil region" evidence="1">
    <location>
        <begin position="11"/>
        <end position="115"/>
    </location>
</feature>
<organism evidence="2 3">
    <name type="scientific">Candidatus Hakubella thermalkaliphila</name>
    <dbReference type="NCBI Taxonomy" id="2754717"/>
    <lineage>
        <taxon>Bacteria</taxon>
        <taxon>Bacillati</taxon>
        <taxon>Actinomycetota</taxon>
        <taxon>Actinomycetota incertae sedis</taxon>
        <taxon>Candidatus Hakubellales</taxon>
        <taxon>Candidatus Hakubellaceae</taxon>
        <taxon>Candidatus Hakubella</taxon>
    </lineage>
</organism>